<dbReference type="SMART" id="SM00331">
    <property type="entry name" value="PP2C_SIG"/>
    <property type="match status" value="1"/>
</dbReference>
<dbReference type="Gene3D" id="3.40.50.2300">
    <property type="match status" value="1"/>
</dbReference>
<dbReference type="Gene3D" id="3.60.40.10">
    <property type="entry name" value="PPM-type phosphatase domain"/>
    <property type="match status" value="1"/>
</dbReference>
<name>A0A1G9N279_9ACTN</name>
<dbReference type="PROSITE" id="PS50110">
    <property type="entry name" value="RESPONSE_REGULATORY"/>
    <property type="match status" value="1"/>
</dbReference>
<dbReference type="PANTHER" id="PTHR43156:SF2">
    <property type="entry name" value="STAGE II SPORULATION PROTEIN E"/>
    <property type="match status" value="1"/>
</dbReference>
<organism evidence="5 6">
    <name type="scientific">Streptomyces wuyuanensis</name>
    <dbReference type="NCBI Taxonomy" id="1196353"/>
    <lineage>
        <taxon>Bacteria</taxon>
        <taxon>Bacillati</taxon>
        <taxon>Actinomycetota</taxon>
        <taxon>Actinomycetes</taxon>
        <taxon>Kitasatosporales</taxon>
        <taxon>Streptomycetaceae</taxon>
        <taxon>Streptomyces</taxon>
    </lineage>
</organism>
<evidence type="ECO:0000256" key="3">
    <source>
        <dbReference type="SAM" id="MobiDB-lite"/>
    </source>
</evidence>
<dbReference type="STRING" id="1196353.SAMN05444921_101435"/>
<keyword evidence="2" id="KW-0597">Phosphoprotein</keyword>
<dbReference type="InterPro" id="IPR036457">
    <property type="entry name" value="PPM-type-like_dom_sf"/>
</dbReference>
<dbReference type="InterPro" id="IPR001932">
    <property type="entry name" value="PPM-type_phosphatase-like_dom"/>
</dbReference>
<dbReference type="Pfam" id="PF07228">
    <property type="entry name" value="SpoIIE"/>
    <property type="match status" value="1"/>
</dbReference>
<evidence type="ECO:0000259" key="4">
    <source>
        <dbReference type="PROSITE" id="PS50110"/>
    </source>
</evidence>
<dbReference type="EMBL" id="FNHI01000001">
    <property type="protein sequence ID" value="SDL80608.1"/>
    <property type="molecule type" value="Genomic_DNA"/>
</dbReference>
<feature type="compositionally biased region" description="Pro residues" evidence="3">
    <location>
        <begin position="12"/>
        <end position="21"/>
    </location>
</feature>
<proteinExistence type="predicted"/>
<feature type="modified residue" description="4-aspartylphosphate" evidence="2">
    <location>
        <position position="96"/>
    </location>
</feature>
<evidence type="ECO:0000256" key="1">
    <source>
        <dbReference type="ARBA" id="ARBA00022801"/>
    </source>
</evidence>
<keyword evidence="1" id="KW-0378">Hydrolase</keyword>
<gene>
    <name evidence="5" type="ORF">SAMN05444921_101435</name>
</gene>
<sequence length="427" mass="44897">MRSPVGGQGPEVPGPRAPVPQVPLARVSPADLAAGGDDPYLTVLLVEDDDGDALLVEETLRDSGLAVRLTRARSLAEARRELSGEHGAPARCVLLDLHLPDAQGLDVVGQVLAESPRAAVVVLTGLAEEGVGLSAVAAGAQDYLIKGVFEPTVLARSVRYAVQRRQIEQAAMALEASRMRAQENARLERGLLPSPLLHGAGVQVVSRYEPSRSLGLLSGDFYDVVEAPDGTVHAVIGDVSGHGPDEAALGVCLRVAWRSFTLAGVTGTGVCELMQKVLVAERTGPEIFATVTTVELPPGMTKAKVVRAGHPPLLLREPAGVRLVETAVGPALGLLPDGRCHWREDHLDLPAAGGLALFTDGLFEGRVSADGRRLGEDGLLALAGRYTGRSAEEFVTAVISETRALSADHGGHSDDVALLHLEWNEQK</sequence>
<feature type="domain" description="Response regulatory" evidence="4">
    <location>
        <begin position="42"/>
        <end position="161"/>
    </location>
</feature>
<feature type="region of interest" description="Disordered" evidence="3">
    <location>
        <begin position="1"/>
        <end position="22"/>
    </location>
</feature>
<dbReference type="InterPro" id="IPR011006">
    <property type="entry name" value="CheY-like_superfamily"/>
</dbReference>
<dbReference type="Proteomes" id="UP000199063">
    <property type="component" value="Unassembled WGS sequence"/>
</dbReference>
<dbReference type="PANTHER" id="PTHR43156">
    <property type="entry name" value="STAGE II SPORULATION PROTEIN E-RELATED"/>
    <property type="match status" value="1"/>
</dbReference>
<dbReference type="InterPro" id="IPR001789">
    <property type="entry name" value="Sig_transdc_resp-reg_receiver"/>
</dbReference>
<protein>
    <submittedName>
        <fullName evidence="5">Response regulator receiver domain-containing protein</fullName>
    </submittedName>
</protein>
<dbReference type="GO" id="GO:0000160">
    <property type="term" value="P:phosphorelay signal transduction system"/>
    <property type="evidence" value="ECO:0007669"/>
    <property type="project" value="InterPro"/>
</dbReference>
<accession>A0A1G9N279</accession>
<dbReference type="GO" id="GO:0016791">
    <property type="term" value="F:phosphatase activity"/>
    <property type="evidence" value="ECO:0007669"/>
    <property type="project" value="TreeGrafter"/>
</dbReference>
<dbReference type="CDD" id="cd00156">
    <property type="entry name" value="REC"/>
    <property type="match status" value="1"/>
</dbReference>
<dbReference type="SMART" id="SM00448">
    <property type="entry name" value="REC"/>
    <property type="match status" value="1"/>
</dbReference>
<dbReference type="Pfam" id="PF00072">
    <property type="entry name" value="Response_reg"/>
    <property type="match status" value="1"/>
</dbReference>
<evidence type="ECO:0000313" key="6">
    <source>
        <dbReference type="Proteomes" id="UP000199063"/>
    </source>
</evidence>
<evidence type="ECO:0000256" key="2">
    <source>
        <dbReference type="PROSITE-ProRule" id="PRU00169"/>
    </source>
</evidence>
<dbReference type="AlphaFoldDB" id="A0A1G9N279"/>
<dbReference type="SUPFAM" id="SSF52172">
    <property type="entry name" value="CheY-like"/>
    <property type="match status" value="1"/>
</dbReference>
<keyword evidence="6" id="KW-1185">Reference proteome</keyword>
<reference evidence="6" key="1">
    <citation type="submission" date="2016-10" db="EMBL/GenBank/DDBJ databases">
        <authorList>
            <person name="Varghese N."/>
            <person name="Submissions S."/>
        </authorList>
    </citation>
    <scope>NUCLEOTIDE SEQUENCE [LARGE SCALE GENOMIC DNA]</scope>
    <source>
        <strain evidence="6">CGMCC 4.7042</strain>
    </source>
</reference>
<evidence type="ECO:0000313" key="5">
    <source>
        <dbReference type="EMBL" id="SDL80608.1"/>
    </source>
</evidence>
<dbReference type="InterPro" id="IPR052016">
    <property type="entry name" value="Bact_Sigma-Reg"/>
</dbReference>